<dbReference type="InterPro" id="IPR036263">
    <property type="entry name" value="Chorismate_II_sf"/>
</dbReference>
<name>A0ABT3B1A0_9CYAN</name>
<protein>
    <submittedName>
        <fullName evidence="3">Chorismate mutase</fullName>
    </submittedName>
</protein>
<reference evidence="3 4" key="1">
    <citation type="submission" date="2022-10" db="EMBL/GenBank/DDBJ databases">
        <title>Identification of biosynthetic pathway for the production of the potent trypsin inhibitor radiosumin.</title>
        <authorList>
            <person name="Fewer D.P."/>
            <person name="Delbaje E."/>
            <person name="Ouyang X."/>
            <person name="Agostino P.D."/>
            <person name="Wahlsten M."/>
            <person name="Jokela J."/>
            <person name="Permi P."/>
            <person name="Haapaniemi E."/>
            <person name="Koistinen H."/>
        </authorList>
    </citation>
    <scope>NUCLEOTIDE SEQUENCE [LARGE SCALE GENOMIC DNA]</scope>
    <source>
        <strain evidence="3 4">NIES-515</strain>
    </source>
</reference>
<dbReference type="PROSITE" id="PS51168">
    <property type="entry name" value="CHORISMATE_MUT_2"/>
    <property type="match status" value="1"/>
</dbReference>
<accession>A0ABT3B1A0</accession>
<dbReference type="SUPFAM" id="SSF48600">
    <property type="entry name" value="Chorismate mutase II"/>
    <property type="match status" value="1"/>
</dbReference>
<dbReference type="InterPro" id="IPR008241">
    <property type="entry name" value="Isochorismate_pyruvate-lyase"/>
</dbReference>
<evidence type="ECO:0000313" key="3">
    <source>
        <dbReference type="EMBL" id="MCV3214785.1"/>
    </source>
</evidence>
<evidence type="ECO:0000256" key="1">
    <source>
        <dbReference type="ARBA" id="ARBA00023235"/>
    </source>
</evidence>
<dbReference type="PANTHER" id="PTHR38041">
    <property type="entry name" value="CHORISMATE MUTASE"/>
    <property type="match status" value="1"/>
</dbReference>
<dbReference type="Gene3D" id="1.20.59.10">
    <property type="entry name" value="Chorismate mutase"/>
    <property type="match status" value="1"/>
</dbReference>
<sequence>MVVETMSGLEGFRQEIDAVDSQIVEALAKRFEICKRVANFKKQQGIPMMQPDRVEAVKQRRRELGMQHGLDGEFMVALYSLIIQETCRMEDDIIETQPQHH</sequence>
<evidence type="ECO:0000313" key="4">
    <source>
        <dbReference type="Proteomes" id="UP001526143"/>
    </source>
</evidence>
<dbReference type="EMBL" id="JAOWRF010000216">
    <property type="protein sequence ID" value="MCV3214785.1"/>
    <property type="molecule type" value="Genomic_DNA"/>
</dbReference>
<comment type="caution">
    <text evidence="3">The sequence shown here is derived from an EMBL/GenBank/DDBJ whole genome shotgun (WGS) entry which is preliminary data.</text>
</comment>
<dbReference type="SMART" id="SM00830">
    <property type="entry name" value="CM_2"/>
    <property type="match status" value="1"/>
</dbReference>
<feature type="domain" description="Chorismate mutase" evidence="2">
    <location>
        <begin position="3"/>
        <end position="94"/>
    </location>
</feature>
<gene>
    <name evidence="3" type="ORF">OGM63_14875</name>
</gene>
<keyword evidence="1" id="KW-0413">Isomerase</keyword>
<dbReference type="Pfam" id="PF01817">
    <property type="entry name" value="CM_2"/>
    <property type="match status" value="1"/>
</dbReference>
<proteinExistence type="predicted"/>
<dbReference type="PANTHER" id="PTHR38041:SF1">
    <property type="entry name" value="CHORISMATE MUTASE"/>
    <property type="match status" value="1"/>
</dbReference>
<dbReference type="InterPro" id="IPR002701">
    <property type="entry name" value="CM_II_prokaryot"/>
</dbReference>
<dbReference type="InterPro" id="IPR051331">
    <property type="entry name" value="Chorismate_mutase-related"/>
</dbReference>
<dbReference type="NCBIfam" id="TIGR01803">
    <property type="entry name" value="CM-like"/>
    <property type="match status" value="1"/>
</dbReference>
<evidence type="ECO:0000259" key="2">
    <source>
        <dbReference type="PROSITE" id="PS51168"/>
    </source>
</evidence>
<dbReference type="Proteomes" id="UP001526143">
    <property type="component" value="Unassembled WGS sequence"/>
</dbReference>
<organism evidence="3 4">
    <name type="scientific">Plectonema radiosum NIES-515</name>
    <dbReference type="NCBI Taxonomy" id="2986073"/>
    <lineage>
        <taxon>Bacteria</taxon>
        <taxon>Bacillati</taxon>
        <taxon>Cyanobacteriota</taxon>
        <taxon>Cyanophyceae</taxon>
        <taxon>Oscillatoriophycideae</taxon>
        <taxon>Oscillatoriales</taxon>
        <taxon>Microcoleaceae</taxon>
        <taxon>Plectonema</taxon>
    </lineage>
</organism>
<dbReference type="InterPro" id="IPR036979">
    <property type="entry name" value="CM_dom_sf"/>
</dbReference>
<keyword evidence="4" id="KW-1185">Reference proteome</keyword>
<dbReference type="RefSeq" id="WP_263746361.1">
    <property type="nucleotide sequence ID" value="NZ_JAOWRF010000216.1"/>
</dbReference>